<dbReference type="Pfam" id="PF04066">
    <property type="entry name" value="MrpF_PhaF"/>
    <property type="match status" value="1"/>
</dbReference>
<dbReference type="EMBL" id="CP066786">
    <property type="protein sequence ID" value="QQM29246.1"/>
    <property type="molecule type" value="Genomic_DNA"/>
</dbReference>
<evidence type="ECO:0000256" key="9">
    <source>
        <dbReference type="SAM" id="Phobius"/>
    </source>
</evidence>
<feature type="region of interest" description="Disordered" evidence="8">
    <location>
        <begin position="94"/>
        <end position="129"/>
    </location>
</feature>
<protein>
    <submittedName>
        <fullName evidence="10">Cation:proton antiporter</fullName>
    </submittedName>
</protein>
<dbReference type="Proteomes" id="UP000596083">
    <property type="component" value="Chromosome"/>
</dbReference>
<dbReference type="GO" id="GO:0015385">
    <property type="term" value="F:sodium:proton antiporter activity"/>
    <property type="evidence" value="ECO:0007669"/>
    <property type="project" value="TreeGrafter"/>
</dbReference>
<keyword evidence="5 9" id="KW-0812">Transmembrane</keyword>
<feature type="transmembrane region" description="Helical" evidence="9">
    <location>
        <begin position="39"/>
        <end position="58"/>
    </location>
</feature>
<dbReference type="NCBIfam" id="NF009245">
    <property type="entry name" value="PRK12599.1-4"/>
    <property type="match status" value="1"/>
</dbReference>
<evidence type="ECO:0000256" key="2">
    <source>
        <dbReference type="ARBA" id="ARBA00009212"/>
    </source>
</evidence>
<evidence type="ECO:0000256" key="4">
    <source>
        <dbReference type="ARBA" id="ARBA00022475"/>
    </source>
</evidence>
<organism evidence="10 11">
    <name type="scientific">Martelella lutilitoris</name>
    <dbReference type="NCBI Taxonomy" id="2583532"/>
    <lineage>
        <taxon>Bacteria</taxon>
        <taxon>Pseudomonadati</taxon>
        <taxon>Pseudomonadota</taxon>
        <taxon>Alphaproteobacteria</taxon>
        <taxon>Hyphomicrobiales</taxon>
        <taxon>Aurantimonadaceae</taxon>
        <taxon>Martelella</taxon>
    </lineage>
</organism>
<accession>A0A7T7HHF6</accession>
<name>A0A7T7HHF6_9HYPH</name>
<comment type="similarity">
    <text evidence="2">Belongs to the CPA3 antiporters (TC 2.A.63) subunit F family.</text>
</comment>
<keyword evidence="6 9" id="KW-1133">Transmembrane helix</keyword>
<evidence type="ECO:0000256" key="8">
    <source>
        <dbReference type="SAM" id="MobiDB-lite"/>
    </source>
</evidence>
<evidence type="ECO:0000256" key="5">
    <source>
        <dbReference type="ARBA" id="ARBA00022692"/>
    </source>
</evidence>
<reference evidence="10 11" key="1">
    <citation type="submission" date="2020-12" db="EMBL/GenBank/DDBJ databases">
        <authorList>
            <person name="Zheng R.K."/>
            <person name="Sun C.M."/>
        </authorList>
    </citation>
    <scope>NUCLEOTIDE SEQUENCE [LARGE SCALE GENOMIC DNA]</scope>
    <source>
        <strain evidence="10 11">ZRK001</strain>
    </source>
</reference>
<evidence type="ECO:0000313" key="11">
    <source>
        <dbReference type="Proteomes" id="UP000596083"/>
    </source>
</evidence>
<dbReference type="PANTHER" id="PTHR34702:SF1">
    <property type="entry name" value="NA(+)_H(+) ANTIPORTER SUBUNIT F"/>
    <property type="match status" value="1"/>
</dbReference>
<dbReference type="KEGG" id="mlut:JET14_13005"/>
<dbReference type="InterPro" id="IPR007208">
    <property type="entry name" value="MrpF/PhaF-like"/>
</dbReference>
<comment type="subcellular location">
    <subcellularLocation>
        <location evidence="1">Cell membrane</location>
        <topology evidence="1">Multi-pass membrane protein</topology>
    </subcellularLocation>
</comment>
<gene>
    <name evidence="10" type="ORF">JET14_13005</name>
</gene>
<dbReference type="RefSeq" id="WP_081725725.1">
    <property type="nucleotide sequence ID" value="NZ_CP066786.1"/>
</dbReference>
<proteinExistence type="inferred from homology"/>
<feature type="transmembrane region" description="Helical" evidence="9">
    <location>
        <begin position="64"/>
        <end position="84"/>
    </location>
</feature>
<sequence length="129" mass="13624">MTPDMIVSAAADISIGILSLALILTAVRVVRGPTLPDRVLSLDMLVAVAIGFIVVIAIRSGFTLYIDIAIALGLVGFLATVAFARFIRSSAMRDETETGFQVKPHPMAYDSGSSGEDVPVVSADETKKE</sequence>
<dbReference type="GO" id="GO:0005886">
    <property type="term" value="C:plasma membrane"/>
    <property type="evidence" value="ECO:0007669"/>
    <property type="project" value="UniProtKB-SubCell"/>
</dbReference>
<dbReference type="PANTHER" id="PTHR34702">
    <property type="entry name" value="NA(+)/H(+) ANTIPORTER SUBUNIT F1"/>
    <property type="match status" value="1"/>
</dbReference>
<evidence type="ECO:0000256" key="1">
    <source>
        <dbReference type="ARBA" id="ARBA00004651"/>
    </source>
</evidence>
<evidence type="ECO:0000256" key="6">
    <source>
        <dbReference type="ARBA" id="ARBA00022989"/>
    </source>
</evidence>
<evidence type="ECO:0000256" key="7">
    <source>
        <dbReference type="ARBA" id="ARBA00023136"/>
    </source>
</evidence>
<keyword evidence="7 9" id="KW-0472">Membrane</keyword>
<evidence type="ECO:0000313" key="10">
    <source>
        <dbReference type="EMBL" id="QQM29246.1"/>
    </source>
</evidence>
<keyword evidence="3" id="KW-0813">Transport</keyword>
<dbReference type="AlphaFoldDB" id="A0A7T7HHF6"/>
<evidence type="ECO:0000256" key="3">
    <source>
        <dbReference type="ARBA" id="ARBA00022448"/>
    </source>
</evidence>
<feature type="transmembrane region" description="Helical" evidence="9">
    <location>
        <begin position="6"/>
        <end position="27"/>
    </location>
</feature>
<keyword evidence="4" id="KW-1003">Cell membrane</keyword>